<dbReference type="OrthoDB" id="9799605at2"/>
<reference evidence="1 2" key="2">
    <citation type="journal article" date="2016" name="ISME J.">
        <title>Characterization of the first cultured representative of Verrucomicrobia subdivision 5 indicates the proposal of a novel phylum.</title>
        <authorList>
            <person name="Spring S."/>
            <person name="Bunk B."/>
            <person name="Sproer C."/>
            <person name="Schumann P."/>
            <person name="Rohde M."/>
            <person name="Tindall B.J."/>
            <person name="Klenk H.P."/>
        </authorList>
    </citation>
    <scope>NUCLEOTIDE SEQUENCE [LARGE SCALE GENOMIC DNA]</scope>
    <source>
        <strain evidence="1 2">L21-Fru-AB</strain>
    </source>
</reference>
<reference evidence="2" key="1">
    <citation type="submission" date="2015-02" db="EMBL/GenBank/DDBJ databases">
        <title>Description and complete genome sequence of the first cultured representative of the subdivision 5 of the Verrucomicrobia phylum.</title>
        <authorList>
            <person name="Spring S."/>
            <person name="Bunk B."/>
            <person name="Sproer C."/>
            <person name="Klenk H.-P."/>
        </authorList>
    </citation>
    <scope>NUCLEOTIDE SEQUENCE [LARGE SCALE GENOMIC DNA]</scope>
    <source>
        <strain evidence="2">L21-Fru-AB</strain>
    </source>
</reference>
<dbReference type="RefSeq" id="WP_052881898.1">
    <property type="nucleotide sequence ID" value="NZ_CP010904.1"/>
</dbReference>
<dbReference type="Proteomes" id="UP000035268">
    <property type="component" value="Chromosome"/>
</dbReference>
<sequence>MKHGIGTLVFASVLIGLLRVVPAARSAMSASAPAAIEVRHDTPDHFQATFTPGVKLFSNRPYTLKECPPRLEGKRFIRNLIGYNRFTVTRSGTLLILARSTQHEAVEGRGFTPEDTPPFQLFGTNPDDAARVYSRYVREGETFEFRVWTIVLGFSEAVRRPGPDWRSNRGKKLYNGIRLPETWPPVHMHPVSTEPMPVPYLDHPPEVIRIDVGRQLFVDDFLIAETDLARTFHYPEKYEGNPVLKPETPLERGTEPPALAARLPELASRPQPLAGPKSGGLWWNPDKQLFELWYEAGWIGTICYAVSRDGLHWERPELDIRAGTNQALPEGLHVDSWTVVRDAWTADPAARYKLFISTGPRPGTCYISPDGIHWRGGTRTGNMGDRSTMFYNPFRHKWIFSIRSGFRGRSRHYWETDDFLHGVQWDDFNLRGIGWEEGQPVIWTAADRRDPPDPELKNTPQLYNLDAVAYESIMLGFYELHRGPPNRQAAEQGTPKITELNFAYSRDGFHWHRPDRNMAIAASRREGTWDRGYVQSLGNLCVVQDDRLWFYYLGFAGDPENTNERSMLSGMYANGATGVAFLRRDGFASMDAEKQGYLTTRPVTFSGQYLFVNAAAPQGAVRAEIRDLNGEPIEPFTLSNSRPFTGDSTLEPLTWRGGSDLSALAGQPVRFHFELTKGSLYAFWVSRDRSGRSDGYVAGGGPGFTGPVDTVGNR</sequence>
<protein>
    <recommendedName>
        <fullName evidence="3">Glycosyl hydrolase family 32</fullName>
    </recommendedName>
</protein>
<dbReference type="AlphaFoldDB" id="A0A0G3EK85"/>
<proteinExistence type="predicted"/>
<organism evidence="1 2">
    <name type="scientific">Kiritimatiella glycovorans</name>
    <dbReference type="NCBI Taxonomy" id="1307763"/>
    <lineage>
        <taxon>Bacteria</taxon>
        <taxon>Pseudomonadati</taxon>
        <taxon>Kiritimatiellota</taxon>
        <taxon>Kiritimatiellia</taxon>
        <taxon>Kiritimatiellales</taxon>
        <taxon>Kiritimatiellaceae</taxon>
        <taxon>Kiritimatiella</taxon>
    </lineage>
</organism>
<dbReference type="PATRIC" id="fig|1609981.3.peg.1383"/>
<dbReference type="EMBL" id="CP010904">
    <property type="protein sequence ID" value="AKJ64579.1"/>
    <property type="molecule type" value="Genomic_DNA"/>
</dbReference>
<gene>
    <name evidence="1" type="ORF">L21SP4_01331</name>
</gene>
<accession>A0A0G3EK85</accession>
<evidence type="ECO:0008006" key="3">
    <source>
        <dbReference type="Google" id="ProtNLM"/>
    </source>
</evidence>
<dbReference type="KEGG" id="vbl:L21SP4_01331"/>
<evidence type="ECO:0000313" key="1">
    <source>
        <dbReference type="EMBL" id="AKJ64579.1"/>
    </source>
</evidence>
<evidence type="ECO:0000313" key="2">
    <source>
        <dbReference type="Proteomes" id="UP000035268"/>
    </source>
</evidence>
<keyword evidence="2" id="KW-1185">Reference proteome</keyword>
<name>A0A0G3EK85_9BACT</name>